<dbReference type="Pfam" id="PF02837">
    <property type="entry name" value="Glyco_hydro_2_N"/>
    <property type="match status" value="1"/>
</dbReference>
<evidence type="ECO:0000256" key="3">
    <source>
        <dbReference type="ARBA" id="ARBA00023295"/>
    </source>
</evidence>
<reference evidence="10 11" key="1">
    <citation type="submission" date="2018-08" db="EMBL/GenBank/DDBJ databases">
        <title>The first complete genome of Treponema rectale (CHPAT), a commensal spirochete of the bovine rectum.</title>
        <authorList>
            <person name="Staton G.J."/>
            <person name="Clegg S.R."/>
            <person name="Carter S.D."/>
            <person name="Radford A.D."/>
            <person name="Darby A."/>
            <person name="Hall N."/>
            <person name="Birtles R.J."/>
            <person name="Evans N.J."/>
        </authorList>
    </citation>
    <scope>NUCLEOTIDE SEQUENCE [LARGE SCALE GENOMIC DNA]</scope>
    <source>
        <strain evidence="10 11">CHPA</strain>
    </source>
</reference>
<evidence type="ECO:0000313" key="10">
    <source>
        <dbReference type="EMBL" id="QOS39054.1"/>
    </source>
</evidence>
<dbReference type="InterPro" id="IPR051913">
    <property type="entry name" value="GH2_Domain-Containing"/>
</dbReference>
<evidence type="ECO:0000259" key="5">
    <source>
        <dbReference type="Pfam" id="PF00703"/>
    </source>
</evidence>
<dbReference type="InterPro" id="IPR032311">
    <property type="entry name" value="DUF4982"/>
</dbReference>
<organism evidence="10 11">
    <name type="scientific">Treponema rectale</name>
    <dbReference type="NCBI Taxonomy" id="744512"/>
    <lineage>
        <taxon>Bacteria</taxon>
        <taxon>Pseudomonadati</taxon>
        <taxon>Spirochaetota</taxon>
        <taxon>Spirochaetia</taxon>
        <taxon>Spirochaetales</taxon>
        <taxon>Treponemataceae</taxon>
        <taxon>Treponema</taxon>
    </lineage>
</organism>
<dbReference type="InterPro" id="IPR006104">
    <property type="entry name" value="Glyco_hydro_2_N"/>
</dbReference>
<dbReference type="Pfam" id="PF18565">
    <property type="entry name" value="Glyco_hydro2_C5"/>
    <property type="match status" value="1"/>
</dbReference>
<evidence type="ECO:0000256" key="2">
    <source>
        <dbReference type="ARBA" id="ARBA00022801"/>
    </source>
</evidence>
<dbReference type="InterPro" id="IPR006103">
    <property type="entry name" value="Glyco_hydro_2_cat"/>
</dbReference>
<feature type="region of interest" description="Disordered" evidence="4">
    <location>
        <begin position="424"/>
        <end position="448"/>
    </location>
</feature>
<dbReference type="PANTHER" id="PTHR42732">
    <property type="entry name" value="BETA-GALACTOSIDASE"/>
    <property type="match status" value="1"/>
</dbReference>
<evidence type="ECO:0000259" key="8">
    <source>
        <dbReference type="Pfam" id="PF16355"/>
    </source>
</evidence>
<evidence type="ECO:0000313" key="11">
    <source>
        <dbReference type="Proteomes" id="UP000593591"/>
    </source>
</evidence>
<feature type="domain" description="Glycosyl hydrolases family 2 sugar binding" evidence="7">
    <location>
        <begin position="50"/>
        <end position="144"/>
    </location>
</feature>
<dbReference type="InterPro" id="IPR006102">
    <property type="entry name" value="Ig-like_GH2"/>
</dbReference>
<evidence type="ECO:0000259" key="7">
    <source>
        <dbReference type="Pfam" id="PF02837"/>
    </source>
</evidence>
<dbReference type="Pfam" id="PF16355">
    <property type="entry name" value="DUF4982"/>
    <property type="match status" value="1"/>
</dbReference>
<feature type="domain" description="DUF4982" evidence="8">
    <location>
        <begin position="631"/>
        <end position="685"/>
    </location>
</feature>
<evidence type="ECO:0000256" key="1">
    <source>
        <dbReference type="ARBA" id="ARBA00007401"/>
    </source>
</evidence>
<dbReference type="InterPro" id="IPR008979">
    <property type="entry name" value="Galactose-bd-like_sf"/>
</dbReference>
<dbReference type="EMBL" id="CP031517">
    <property type="protein sequence ID" value="QOS39054.1"/>
    <property type="molecule type" value="Genomic_DNA"/>
</dbReference>
<feature type="domain" description="Glycoside hydrolase family 2" evidence="9">
    <location>
        <begin position="706"/>
        <end position="800"/>
    </location>
</feature>
<dbReference type="Proteomes" id="UP000593591">
    <property type="component" value="Chromosome"/>
</dbReference>
<feature type="compositionally biased region" description="Basic and acidic residues" evidence="4">
    <location>
        <begin position="424"/>
        <end position="437"/>
    </location>
</feature>
<dbReference type="SUPFAM" id="SSF49785">
    <property type="entry name" value="Galactose-binding domain-like"/>
    <property type="match status" value="1"/>
</dbReference>
<name>A0A7M1XHW1_9SPIR</name>
<dbReference type="Pfam" id="PF00703">
    <property type="entry name" value="Glyco_hydro_2"/>
    <property type="match status" value="1"/>
</dbReference>
<dbReference type="AlphaFoldDB" id="A0A7M1XHW1"/>
<dbReference type="Gene3D" id="2.60.120.260">
    <property type="entry name" value="Galactose-binding domain-like"/>
    <property type="match status" value="1"/>
</dbReference>
<sequence length="806" mass="92386">MLINNNWTFWKKGEEKKKILVDLPYDAMLREERSIDAPAGDKVGFFLGGDYFYEKKLNLTKEELKNRVIYLRFEGVYHDPEITINNKKAYFRHYGYTDFIFDATKFFKEGENTILVSCINSDQPNSRWYSGAGIYRDVHLYSYPKVHLLPRTFKMRTIDYKSGLVKVEAKFTSKVDVTLTVLDKEGKEVYQEKNQGKDLTYVVEIPDCHLWSVDDPYLYTFVLTYNGEREEKKFGVRLIELNKEKGFLINGIRTPLLGGCIHSDNGLLGAESYPDVERRKIQILKDAGYNAVRSAHNPIVESFLDAADELGFLVMDEYVDCWYTHKTMYDYASHTLENYQDDLKQMVDKDYSHPSVVLYSTGNEVGETSFEKGIAFTKTLTEYLHSLDDSRPVTCGINVFFNGLAHTPFTVYSDKNAENDIKAKEEAKKKREEEQSSGKKKKEKPSGSSDIYNAIANMVGQNFMKYGAKLRIVDKHTKGAFANMDVAGYNYGIKRYKKDLKKYPDRFILGSETFLNDAGEFYSLYMKNPRIIGDFVWSGMDYLGEAGFNSWANGLDYDFANDPSGWITDGGGRININGDWLSEMDYTRVCFHLDTIAIGAVSPHDIEGKAHPAAWKFSRALRSYTFEGYEGKPTEIEVYSHAPIYELYLDDKLLKTFKNKKHKNISRLKMPYKPGTLTAIAYDSDYREIGRATLATANKETRLSLISEKETYKKDEKVYVHVRYTDSNLNIKPLVNKEVEVTKIENGSLLRYGTAARWNKASYFASKVKTYYGRATMIIKPDGNGPVIVHVKDEEGNTSSLTIKIK</sequence>
<feature type="domain" description="Glycoside hydrolase family 2 catalytic" evidence="6">
    <location>
        <begin position="243"/>
        <end position="460"/>
    </location>
</feature>
<evidence type="ECO:0000256" key="4">
    <source>
        <dbReference type="SAM" id="MobiDB-lite"/>
    </source>
</evidence>
<feature type="domain" description="Glycoside hydrolase family 2 immunoglobulin-like beta-sandwich" evidence="5">
    <location>
        <begin position="165"/>
        <end position="237"/>
    </location>
</feature>
<dbReference type="PANTHER" id="PTHR42732:SF1">
    <property type="entry name" value="BETA-MANNOSIDASE"/>
    <property type="match status" value="1"/>
</dbReference>
<dbReference type="KEGG" id="trc:DYE49_00735"/>
<dbReference type="InterPro" id="IPR017853">
    <property type="entry name" value="GH"/>
</dbReference>
<keyword evidence="3" id="KW-0326">Glycosidase</keyword>
<dbReference type="GO" id="GO:0005975">
    <property type="term" value="P:carbohydrate metabolic process"/>
    <property type="evidence" value="ECO:0007669"/>
    <property type="project" value="InterPro"/>
</dbReference>
<dbReference type="Pfam" id="PF02836">
    <property type="entry name" value="Glyco_hydro_2_C"/>
    <property type="match status" value="1"/>
</dbReference>
<proteinExistence type="inferred from homology"/>
<dbReference type="Gene3D" id="3.20.20.80">
    <property type="entry name" value="Glycosidases"/>
    <property type="match status" value="1"/>
</dbReference>
<comment type="similarity">
    <text evidence="1">Belongs to the glycosyl hydrolase 2 family.</text>
</comment>
<dbReference type="InterPro" id="IPR036156">
    <property type="entry name" value="Beta-gal/glucu_dom_sf"/>
</dbReference>
<dbReference type="SUPFAM" id="SSF51445">
    <property type="entry name" value="(Trans)glycosidases"/>
    <property type="match status" value="1"/>
</dbReference>
<keyword evidence="2 10" id="KW-0378">Hydrolase</keyword>
<evidence type="ECO:0000259" key="6">
    <source>
        <dbReference type="Pfam" id="PF02836"/>
    </source>
</evidence>
<gene>
    <name evidence="10" type="ORF">DYE49_00735</name>
</gene>
<dbReference type="InterPro" id="IPR040605">
    <property type="entry name" value="Glyco_hydro2_dom5"/>
</dbReference>
<accession>A0A7M1XHW1</accession>
<dbReference type="SUPFAM" id="SSF49303">
    <property type="entry name" value="beta-Galactosidase/glucuronidase domain"/>
    <property type="match status" value="1"/>
</dbReference>
<evidence type="ECO:0000259" key="9">
    <source>
        <dbReference type="Pfam" id="PF18565"/>
    </source>
</evidence>
<protein>
    <submittedName>
        <fullName evidence="10">Glycoside hydrolase family 2 protein</fullName>
    </submittedName>
</protein>
<dbReference type="Gene3D" id="2.60.40.10">
    <property type="entry name" value="Immunoglobulins"/>
    <property type="match status" value="3"/>
</dbReference>
<dbReference type="GO" id="GO:0004553">
    <property type="term" value="F:hydrolase activity, hydrolyzing O-glycosyl compounds"/>
    <property type="evidence" value="ECO:0007669"/>
    <property type="project" value="InterPro"/>
</dbReference>
<dbReference type="InterPro" id="IPR013783">
    <property type="entry name" value="Ig-like_fold"/>
</dbReference>